<dbReference type="AlphaFoldDB" id="A0AAE0F1I2"/>
<dbReference type="GO" id="GO:0005254">
    <property type="term" value="F:chloride channel activity"/>
    <property type="evidence" value="ECO:0007669"/>
    <property type="project" value="InterPro"/>
</dbReference>
<keyword evidence="7 8" id="KW-0472">Membrane</keyword>
<name>A0AAE0F1I2_9CHLO</name>
<evidence type="ECO:0000256" key="8">
    <source>
        <dbReference type="SAM" id="Phobius"/>
    </source>
</evidence>
<sequence length="298" mass="34440">MHLVLKVLGSYVRNPTPGCRRRLRRSLVNCEISRSSVKAICNDLQARVKVARLRHCIVRNTRTSSSKREHGSFSEDTNKEEDDSLLEDEWDKDFHQEDYDLQELYDSDGYNNPARGIDQWITKDDQPEAVKRPSWAYWPKINNHFDPSLNTGLVSTNGSTVSELFTHENWLKHRNPFRYFRYLYFLCTGNSVVLVRSAMNVLILGGWALLICIHNTARPQAVLQCDPIPLTLLGAFVSLLLVFRTNSSYARFAEARLLLGQLVLHTREFSRLAVLHFPLQSQRKRALAYIIAFTWCLK</sequence>
<feature type="non-terminal residue" evidence="9">
    <location>
        <position position="298"/>
    </location>
</feature>
<protein>
    <submittedName>
        <fullName evidence="9">Uncharacterized protein</fullName>
    </submittedName>
</protein>
<keyword evidence="4 8" id="KW-0812">Transmembrane</keyword>
<evidence type="ECO:0000313" key="9">
    <source>
        <dbReference type="EMBL" id="KAK3246910.1"/>
    </source>
</evidence>
<dbReference type="PANTHER" id="PTHR33281">
    <property type="entry name" value="UPF0187 PROTEIN YNEE"/>
    <property type="match status" value="1"/>
</dbReference>
<dbReference type="GO" id="GO:0005886">
    <property type="term" value="C:plasma membrane"/>
    <property type="evidence" value="ECO:0007669"/>
    <property type="project" value="UniProtKB-SubCell"/>
</dbReference>
<keyword evidence="3" id="KW-1003">Cell membrane</keyword>
<feature type="transmembrane region" description="Helical" evidence="8">
    <location>
        <begin position="221"/>
        <end position="243"/>
    </location>
</feature>
<evidence type="ECO:0000256" key="3">
    <source>
        <dbReference type="ARBA" id="ARBA00022475"/>
    </source>
</evidence>
<evidence type="ECO:0000256" key="7">
    <source>
        <dbReference type="ARBA" id="ARBA00023136"/>
    </source>
</evidence>
<dbReference type="Pfam" id="PF25539">
    <property type="entry name" value="Bestrophin_2"/>
    <property type="match status" value="1"/>
</dbReference>
<proteinExistence type="predicted"/>
<keyword evidence="10" id="KW-1185">Reference proteome</keyword>
<dbReference type="PANTHER" id="PTHR33281:SF19">
    <property type="entry name" value="VOLTAGE-DEPENDENT ANION CHANNEL-FORMING PROTEIN YNEE"/>
    <property type="match status" value="1"/>
</dbReference>
<reference evidence="9 10" key="1">
    <citation type="journal article" date="2015" name="Genome Biol. Evol.">
        <title>Comparative Genomics of a Bacterivorous Green Alga Reveals Evolutionary Causalities and Consequences of Phago-Mixotrophic Mode of Nutrition.</title>
        <authorList>
            <person name="Burns J.A."/>
            <person name="Paasch A."/>
            <person name="Narechania A."/>
            <person name="Kim E."/>
        </authorList>
    </citation>
    <scope>NUCLEOTIDE SEQUENCE [LARGE SCALE GENOMIC DNA]</scope>
    <source>
        <strain evidence="9 10">PLY_AMNH</strain>
    </source>
</reference>
<feature type="transmembrane region" description="Helical" evidence="8">
    <location>
        <begin position="182"/>
        <end position="209"/>
    </location>
</feature>
<evidence type="ECO:0000256" key="4">
    <source>
        <dbReference type="ARBA" id="ARBA00022692"/>
    </source>
</evidence>
<comment type="subcellular location">
    <subcellularLocation>
        <location evidence="1">Cell membrane</location>
        <topology evidence="1">Multi-pass membrane protein</topology>
    </subcellularLocation>
</comment>
<dbReference type="Proteomes" id="UP001190700">
    <property type="component" value="Unassembled WGS sequence"/>
</dbReference>
<evidence type="ECO:0000256" key="6">
    <source>
        <dbReference type="ARBA" id="ARBA00023065"/>
    </source>
</evidence>
<dbReference type="EMBL" id="LGRX02029371">
    <property type="protein sequence ID" value="KAK3246910.1"/>
    <property type="molecule type" value="Genomic_DNA"/>
</dbReference>
<comment type="caution">
    <text evidence="9">The sequence shown here is derived from an EMBL/GenBank/DDBJ whole genome shotgun (WGS) entry which is preliminary data.</text>
</comment>
<gene>
    <name evidence="9" type="ORF">CYMTET_43572</name>
</gene>
<keyword evidence="2" id="KW-0813">Transport</keyword>
<dbReference type="InterPro" id="IPR044669">
    <property type="entry name" value="YneE/VCCN1/2-like"/>
</dbReference>
<evidence type="ECO:0000256" key="1">
    <source>
        <dbReference type="ARBA" id="ARBA00004651"/>
    </source>
</evidence>
<evidence type="ECO:0000256" key="5">
    <source>
        <dbReference type="ARBA" id="ARBA00022989"/>
    </source>
</evidence>
<evidence type="ECO:0000313" key="10">
    <source>
        <dbReference type="Proteomes" id="UP001190700"/>
    </source>
</evidence>
<keyword evidence="6" id="KW-0406">Ion transport</keyword>
<accession>A0AAE0F1I2</accession>
<keyword evidence="5 8" id="KW-1133">Transmembrane helix</keyword>
<evidence type="ECO:0000256" key="2">
    <source>
        <dbReference type="ARBA" id="ARBA00022448"/>
    </source>
</evidence>
<organism evidence="9 10">
    <name type="scientific">Cymbomonas tetramitiformis</name>
    <dbReference type="NCBI Taxonomy" id="36881"/>
    <lineage>
        <taxon>Eukaryota</taxon>
        <taxon>Viridiplantae</taxon>
        <taxon>Chlorophyta</taxon>
        <taxon>Pyramimonadophyceae</taxon>
        <taxon>Pyramimonadales</taxon>
        <taxon>Pyramimonadaceae</taxon>
        <taxon>Cymbomonas</taxon>
    </lineage>
</organism>